<keyword evidence="3" id="KW-0862">Zinc</keyword>
<evidence type="ECO:0000256" key="5">
    <source>
        <dbReference type="SAM" id="MobiDB-lite"/>
    </source>
</evidence>
<dbReference type="PANTHER" id="PTHR45969:SF94">
    <property type="entry name" value="OS07G0421800 PROTEIN"/>
    <property type="match status" value="1"/>
</dbReference>
<protein>
    <recommendedName>
        <fullName evidence="6">RING-type domain-containing protein</fullName>
    </recommendedName>
</protein>
<organism evidence="7 8">
    <name type="scientific">Digitaria exilis</name>
    <dbReference type="NCBI Taxonomy" id="1010633"/>
    <lineage>
        <taxon>Eukaryota</taxon>
        <taxon>Viridiplantae</taxon>
        <taxon>Streptophyta</taxon>
        <taxon>Embryophyta</taxon>
        <taxon>Tracheophyta</taxon>
        <taxon>Spermatophyta</taxon>
        <taxon>Magnoliopsida</taxon>
        <taxon>Liliopsida</taxon>
        <taxon>Poales</taxon>
        <taxon>Poaceae</taxon>
        <taxon>PACMAD clade</taxon>
        <taxon>Panicoideae</taxon>
        <taxon>Panicodae</taxon>
        <taxon>Paniceae</taxon>
        <taxon>Anthephorinae</taxon>
        <taxon>Digitaria</taxon>
    </lineage>
</organism>
<reference evidence="7" key="1">
    <citation type="submission" date="2020-07" db="EMBL/GenBank/DDBJ databases">
        <title>Genome sequence and genetic diversity analysis of an under-domesticated orphan crop, white fonio (Digitaria exilis).</title>
        <authorList>
            <person name="Bennetzen J.L."/>
            <person name="Chen S."/>
            <person name="Ma X."/>
            <person name="Wang X."/>
            <person name="Yssel A.E.J."/>
            <person name="Chaluvadi S.R."/>
            <person name="Johnson M."/>
            <person name="Gangashetty P."/>
            <person name="Hamidou F."/>
            <person name="Sanogo M.D."/>
            <person name="Zwaenepoel A."/>
            <person name="Wallace J."/>
            <person name="Van De Peer Y."/>
            <person name="Van Deynze A."/>
        </authorList>
    </citation>
    <scope>NUCLEOTIDE SEQUENCE</scope>
    <source>
        <tissue evidence="7">Leaves</tissue>
    </source>
</reference>
<evidence type="ECO:0000313" key="7">
    <source>
        <dbReference type="EMBL" id="KAF8694233.1"/>
    </source>
</evidence>
<keyword evidence="8" id="KW-1185">Reference proteome</keyword>
<dbReference type="PANTHER" id="PTHR45969">
    <property type="entry name" value="RING ZINC FINGER PROTEIN-RELATED"/>
    <property type="match status" value="1"/>
</dbReference>
<dbReference type="CDD" id="cd16448">
    <property type="entry name" value="RING-H2"/>
    <property type="match status" value="1"/>
</dbReference>
<feature type="compositionally biased region" description="Acidic residues" evidence="5">
    <location>
        <begin position="100"/>
        <end position="132"/>
    </location>
</feature>
<dbReference type="Proteomes" id="UP000636709">
    <property type="component" value="Unassembled WGS sequence"/>
</dbReference>
<dbReference type="OrthoDB" id="8062037at2759"/>
<dbReference type="SUPFAM" id="SSF57850">
    <property type="entry name" value="RING/U-box"/>
    <property type="match status" value="1"/>
</dbReference>
<evidence type="ECO:0000259" key="6">
    <source>
        <dbReference type="PROSITE" id="PS50089"/>
    </source>
</evidence>
<dbReference type="GO" id="GO:0008270">
    <property type="term" value="F:zinc ion binding"/>
    <property type="evidence" value="ECO:0007669"/>
    <property type="project" value="UniProtKB-KW"/>
</dbReference>
<evidence type="ECO:0000256" key="1">
    <source>
        <dbReference type="ARBA" id="ARBA00022723"/>
    </source>
</evidence>
<dbReference type="Gene3D" id="3.30.40.10">
    <property type="entry name" value="Zinc/RING finger domain, C3HC4 (zinc finger)"/>
    <property type="match status" value="1"/>
</dbReference>
<evidence type="ECO:0000256" key="3">
    <source>
        <dbReference type="ARBA" id="ARBA00022833"/>
    </source>
</evidence>
<gene>
    <name evidence="7" type="ORF">HU200_038367</name>
</gene>
<dbReference type="InterPro" id="IPR001841">
    <property type="entry name" value="Znf_RING"/>
</dbReference>
<comment type="caution">
    <text evidence="7">The sequence shown here is derived from an EMBL/GenBank/DDBJ whole genome shotgun (WGS) entry which is preliminary data.</text>
</comment>
<keyword evidence="2 4" id="KW-0863">Zinc-finger</keyword>
<dbReference type="InterPro" id="IPR013083">
    <property type="entry name" value="Znf_RING/FYVE/PHD"/>
</dbReference>
<feature type="region of interest" description="Disordered" evidence="5">
    <location>
        <begin position="100"/>
        <end position="139"/>
    </location>
</feature>
<dbReference type="Pfam" id="PF13639">
    <property type="entry name" value="zf-RING_2"/>
    <property type="match status" value="1"/>
</dbReference>
<evidence type="ECO:0000256" key="2">
    <source>
        <dbReference type="ARBA" id="ARBA00022771"/>
    </source>
</evidence>
<accession>A0A835BBT0</accession>
<dbReference type="EMBL" id="JACEFO010001910">
    <property type="protein sequence ID" value="KAF8694233.1"/>
    <property type="molecule type" value="Genomic_DNA"/>
</dbReference>
<sequence length="419" mass="44763">MALLGIKTPAVATATPVPVAAGHVLRGGVVIDQRPSGEESEVDDGAVLGEQEHEGLSGGEDFSDEDDTGDEHVDSHSEFAEYDYTDGDDVIDSGAIEDVVDTDNEDAIDSDIEDVVDEDDVDSDSEFEEDGQPVDTGHGSISAGTAWFLGQPALVASVHNTTGFMRVAAAKASPGNHGVVGCDILVHYQYTRFSRSQSGAGDDDDDDDVVDMHVLGPKEASVRFHVPSHAAVSADPATTLRLAGAALGSLYPSRFRAELHALWRGLVTVAVASLHVPPRATRLVVTVDVGILRPGDRTPGRMRSVRAAMEAVACERGGRRAAAEYDGVGVMELHLPAPLLASSEDDAIRPTKRRRVTAREDCPICLEALERGLAAWPRCSHVFHGRCLEEHLVRGREECPLCRTGLKVHPSSRESTIDM</sequence>
<dbReference type="SMART" id="SM00184">
    <property type="entry name" value="RING"/>
    <property type="match status" value="1"/>
</dbReference>
<dbReference type="PROSITE" id="PS50089">
    <property type="entry name" value="ZF_RING_2"/>
    <property type="match status" value="1"/>
</dbReference>
<keyword evidence="1" id="KW-0479">Metal-binding</keyword>
<feature type="region of interest" description="Disordered" evidence="5">
    <location>
        <begin position="32"/>
        <end position="73"/>
    </location>
</feature>
<dbReference type="AlphaFoldDB" id="A0A835BBT0"/>
<dbReference type="GO" id="GO:0016567">
    <property type="term" value="P:protein ubiquitination"/>
    <property type="evidence" value="ECO:0007669"/>
    <property type="project" value="TreeGrafter"/>
</dbReference>
<proteinExistence type="predicted"/>
<name>A0A835BBT0_9POAL</name>
<evidence type="ECO:0000256" key="4">
    <source>
        <dbReference type="PROSITE-ProRule" id="PRU00175"/>
    </source>
</evidence>
<dbReference type="GO" id="GO:0061630">
    <property type="term" value="F:ubiquitin protein ligase activity"/>
    <property type="evidence" value="ECO:0007669"/>
    <property type="project" value="TreeGrafter"/>
</dbReference>
<feature type="domain" description="RING-type" evidence="6">
    <location>
        <begin position="362"/>
        <end position="403"/>
    </location>
</feature>
<evidence type="ECO:0000313" key="8">
    <source>
        <dbReference type="Proteomes" id="UP000636709"/>
    </source>
</evidence>